<dbReference type="GO" id="GO:0046872">
    <property type="term" value="F:metal ion binding"/>
    <property type="evidence" value="ECO:0007669"/>
    <property type="project" value="UniProtKB-KW"/>
</dbReference>
<evidence type="ECO:0000256" key="2">
    <source>
        <dbReference type="ARBA" id="ARBA00022723"/>
    </source>
</evidence>
<evidence type="ECO:0000259" key="5">
    <source>
        <dbReference type="PROSITE" id="PS51891"/>
    </source>
</evidence>
<dbReference type="PANTHER" id="PTHR33337">
    <property type="entry name" value="GFA DOMAIN-CONTAINING PROTEIN"/>
    <property type="match status" value="1"/>
</dbReference>
<comment type="similarity">
    <text evidence="1">Belongs to the Gfa family.</text>
</comment>
<evidence type="ECO:0000256" key="3">
    <source>
        <dbReference type="ARBA" id="ARBA00022833"/>
    </source>
</evidence>
<dbReference type="GO" id="GO:0016846">
    <property type="term" value="F:carbon-sulfur lyase activity"/>
    <property type="evidence" value="ECO:0007669"/>
    <property type="project" value="InterPro"/>
</dbReference>
<dbReference type="InterPro" id="IPR006913">
    <property type="entry name" value="CENP-V/GFA"/>
</dbReference>
<dbReference type="Pfam" id="PF04828">
    <property type="entry name" value="GFA"/>
    <property type="match status" value="1"/>
</dbReference>
<proteinExistence type="inferred from homology"/>
<sequence>MDARSAGCHCGQLELACAGEPKRVSMCHCIECQRRTGSAFSVAVFYERQKVRLVRGSPKTYERDSASGYPVAFHFCPQCGSNVWWEPARMPDLVGVALGAFGDPDFPQPEQSVWTQHRHAWLRLPDDCRVFASNPPPRKDPMREGKAP</sequence>
<dbReference type="AlphaFoldDB" id="A0A6M2BMI9"/>
<name>A0A6M2BMI9_9GAMM</name>
<dbReference type="EMBL" id="JAAMOW010000001">
    <property type="protein sequence ID" value="NGY03806.1"/>
    <property type="molecule type" value="Genomic_DNA"/>
</dbReference>
<evidence type="ECO:0000313" key="7">
    <source>
        <dbReference type="Proteomes" id="UP000472676"/>
    </source>
</evidence>
<evidence type="ECO:0000256" key="1">
    <source>
        <dbReference type="ARBA" id="ARBA00005495"/>
    </source>
</evidence>
<dbReference type="PANTHER" id="PTHR33337:SF40">
    <property type="entry name" value="CENP-V_GFA DOMAIN-CONTAINING PROTEIN-RELATED"/>
    <property type="match status" value="1"/>
</dbReference>
<gene>
    <name evidence="6" type="ORF">G7Y85_03445</name>
</gene>
<protein>
    <submittedName>
        <fullName evidence="6">GFA family protein</fullName>
    </submittedName>
</protein>
<dbReference type="Gene3D" id="3.90.1590.10">
    <property type="entry name" value="glutathione-dependent formaldehyde- activating enzyme (gfa)"/>
    <property type="match status" value="1"/>
</dbReference>
<dbReference type="PROSITE" id="PS51891">
    <property type="entry name" value="CENP_V_GFA"/>
    <property type="match status" value="1"/>
</dbReference>
<feature type="domain" description="CENP-V/GFA" evidence="5">
    <location>
        <begin position="4"/>
        <end position="115"/>
    </location>
</feature>
<dbReference type="InterPro" id="IPR011057">
    <property type="entry name" value="Mss4-like_sf"/>
</dbReference>
<evidence type="ECO:0000313" key="6">
    <source>
        <dbReference type="EMBL" id="NGY03806.1"/>
    </source>
</evidence>
<keyword evidence="3" id="KW-0862">Zinc</keyword>
<reference evidence="6 7" key="1">
    <citation type="journal article" date="2014" name="Int. J. Syst. Evol. Microbiol.">
        <title>Solimonas terrae sp. nov., isolated from soil.</title>
        <authorList>
            <person name="Kim S.J."/>
            <person name="Moon J.Y."/>
            <person name="Weon H.Y."/>
            <person name="Ahn J.H."/>
            <person name="Chen W.M."/>
            <person name="Kwon S.W."/>
        </authorList>
    </citation>
    <scope>NUCLEOTIDE SEQUENCE [LARGE SCALE GENOMIC DNA]</scope>
    <source>
        <strain evidence="6 7">KIS83-12</strain>
    </source>
</reference>
<keyword evidence="7" id="KW-1185">Reference proteome</keyword>
<keyword evidence="4" id="KW-0456">Lyase</keyword>
<dbReference type="Proteomes" id="UP000472676">
    <property type="component" value="Unassembled WGS sequence"/>
</dbReference>
<comment type="caution">
    <text evidence="6">The sequence shown here is derived from an EMBL/GenBank/DDBJ whole genome shotgun (WGS) entry which is preliminary data.</text>
</comment>
<evidence type="ECO:0000256" key="4">
    <source>
        <dbReference type="ARBA" id="ARBA00023239"/>
    </source>
</evidence>
<accession>A0A6M2BMI9</accession>
<dbReference type="SUPFAM" id="SSF51316">
    <property type="entry name" value="Mss4-like"/>
    <property type="match status" value="1"/>
</dbReference>
<organism evidence="6 7">
    <name type="scientific">Solimonas terrae</name>
    <dbReference type="NCBI Taxonomy" id="1396819"/>
    <lineage>
        <taxon>Bacteria</taxon>
        <taxon>Pseudomonadati</taxon>
        <taxon>Pseudomonadota</taxon>
        <taxon>Gammaproteobacteria</taxon>
        <taxon>Nevskiales</taxon>
        <taxon>Nevskiaceae</taxon>
        <taxon>Solimonas</taxon>
    </lineage>
</organism>
<keyword evidence="2" id="KW-0479">Metal-binding</keyword>